<protein>
    <recommendedName>
        <fullName evidence="18">Dipeptidyl peptidase 2</fullName>
        <ecNumber evidence="17">3.4.14.2</ecNumber>
    </recommendedName>
    <alternativeName>
        <fullName evidence="21">Dipeptidyl aminopeptidase II</fullName>
    </alternativeName>
    <alternativeName>
        <fullName evidence="22">Dipeptidyl peptidase 7</fullName>
    </alternativeName>
    <alternativeName>
        <fullName evidence="20">Dipeptidyl peptidase II</fullName>
    </alternativeName>
    <alternativeName>
        <fullName evidence="19">Quiescent cell proline dipeptidase</fullName>
    </alternativeName>
</protein>
<evidence type="ECO:0000313" key="24">
    <source>
        <dbReference type="Proteomes" id="UP001318040"/>
    </source>
</evidence>
<evidence type="ECO:0000256" key="22">
    <source>
        <dbReference type="ARBA" id="ARBA00081307"/>
    </source>
</evidence>
<dbReference type="InterPro" id="IPR008758">
    <property type="entry name" value="Peptidase_S28"/>
</dbReference>
<keyword evidence="10" id="KW-0720">Serine protease</keyword>
<accession>A0AAJ7U5Z2</accession>
<dbReference type="PANTHER" id="PTHR11010">
    <property type="entry name" value="PROTEASE S28 PRO-X CARBOXYPEPTIDASE-RELATED"/>
    <property type="match status" value="1"/>
</dbReference>
<organism evidence="24 25">
    <name type="scientific">Petromyzon marinus</name>
    <name type="common">Sea lamprey</name>
    <dbReference type="NCBI Taxonomy" id="7757"/>
    <lineage>
        <taxon>Eukaryota</taxon>
        <taxon>Metazoa</taxon>
        <taxon>Chordata</taxon>
        <taxon>Craniata</taxon>
        <taxon>Vertebrata</taxon>
        <taxon>Cyclostomata</taxon>
        <taxon>Hyperoartia</taxon>
        <taxon>Petromyzontiformes</taxon>
        <taxon>Petromyzontidae</taxon>
        <taxon>Petromyzon</taxon>
    </lineage>
</organism>
<evidence type="ECO:0000256" key="20">
    <source>
        <dbReference type="ARBA" id="ARBA00077913"/>
    </source>
</evidence>
<evidence type="ECO:0000256" key="17">
    <source>
        <dbReference type="ARBA" id="ARBA00066778"/>
    </source>
</evidence>
<keyword evidence="14" id="KW-0968">Cytoplasmic vesicle</keyword>
<evidence type="ECO:0000313" key="25">
    <source>
        <dbReference type="RefSeq" id="XP_032828918.1"/>
    </source>
</evidence>
<feature type="signal peptide" evidence="23">
    <location>
        <begin position="1"/>
        <end position="31"/>
    </location>
</feature>
<dbReference type="GO" id="GO:0005576">
    <property type="term" value="C:extracellular region"/>
    <property type="evidence" value="ECO:0007669"/>
    <property type="project" value="UniProtKB-SubCell"/>
</dbReference>
<dbReference type="CTD" id="29952"/>
<keyword evidence="12" id="KW-0325">Glycoprotein</keyword>
<evidence type="ECO:0000256" key="19">
    <source>
        <dbReference type="ARBA" id="ARBA00075231"/>
    </source>
</evidence>
<evidence type="ECO:0000256" key="2">
    <source>
        <dbReference type="ARBA" id="ARBA00004541"/>
    </source>
</evidence>
<evidence type="ECO:0000256" key="11">
    <source>
        <dbReference type="ARBA" id="ARBA00023145"/>
    </source>
</evidence>
<dbReference type="FunFam" id="3.40.50.1820:FF:000484">
    <property type="entry name" value="Dipeptidyl peptidase 2"/>
    <property type="match status" value="1"/>
</dbReference>
<dbReference type="GO" id="GO:0008239">
    <property type="term" value="F:dipeptidyl-peptidase activity"/>
    <property type="evidence" value="ECO:0007669"/>
    <property type="project" value="UniProtKB-EC"/>
</dbReference>
<dbReference type="GO" id="GO:0005764">
    <property type="term" value="C:lysosome"/>
    <property type="evidence" value="ECO:0007669"/>
    <property type="project" value="UniProtKB-SubCell"/>
</dbReference>
<dbReference type="InterPro" id="IPR029058">
    <property type="entry name" value="AB_hydrolase_fold"/>
</dbReference>
<evidence type="ECO:0000256" key="18">
    <source>
        <dbReference type="ARBA" id="ARBA00071692"/>
    </source>
</evidence>
<dbReference type="Proteomes" id="UP001318040">
    <property type="component" value="Chromosome 50"/>
</dbReference>
<dbReference type="AlphaFoldDB" id="A0AAJ7U5Z2"/>
<evidence type="ECO:0000256" key="10">
    <source>
        <dbReference type="ARBA" id="ARBA00022825"/>
    </source>
</evidence>
<comment type="function">
    <text evidence="16">Plays an important role in the degradation of some oligopeptides.</text>
</comment>
<keyword evidence="24" id="KW-1185">Reference proteome</keyword>
<evidence type="ECO:0000256" key="9">
    <source>
        <dbReference type="ARBA" id="ARBA00022801"/>
    </source>
</evidence>
<comment type="similarity">
    <text evidence="4">Belongs to the peptidase S28 family.</text>
</comment>
<dbReference type="FunFam" id="1.20.120.980:FF:000001">
    <property type="entry name" value="Dipeptidyl peptidase 7"/>
    <property type="match status" value="1"/>
</dbReference>
<dbReference type="PANTHER" id="PTHR11010:SF107">
    <property type="entry name" value="DIPEPTIDYL PEPTIDASE 2"/>
    <property type="match status" value="1"/>
</dbReference>
<sequence>MMAAMLTTTTMILPLLLCALSACALPAGTAALPLPGSSVQLQVRYFDQILDHFNFNSQGDKTYKQRYLVSDQYWEKGVGPIFFYTGNEGDIWAFANNTGFMIELAQEFKALIVFAEHRYYGESLPFGKDSFRLDTIGLLTIEQALADFAVLLDSIKQNFGAQKSKVVSFGGSYGGMLSAYFRMHYPHLVDAALAASAPIPFVSGQGDPLQFFRDVTADFEKYNPKCPDIVRAGFIELKKLADKQEWAQIAQRMRLCQAPSSAADVRHMYGWARNTFTYLAMLDYPYAASFMGSLPANPVNVACDLLLNSKDPLDGLMQAVALFYNTSGTAKCLDPAAEFIECADPTGCGLGPDSLAWDYQACTEINLLCSTNNVSDMFPALPYTAAARREYCAKRWGVVPRETWLATQYWGKDVNSSSNIIFSNGNLDPWGNGGFQHDVGGNVAVKVIGGAHHLDLRYSNPADPESVVTARKLESALLHTWLAV</sequence>
<comment type="catalytic activity">
    <reaction evidence="15">
        <text>Release of an N-terminal dipeptide, Xaa-Yaa-|-, preferentially when Yaa is Ala or Pro. Substrates are oligopeptides, preferentially tripeptides.</text>
        <dbReference type="EC" id="3.4.14.2"/>
    </reaction>
</comment>
<evidence type="ECO:0000256" key="1">
    <source>
        <dbReference type="ARBA" id="ARBA00004371"/>
    </source>
</evidence>
<evidence type="ECO:0000256" key="23">
    <source>
        <dbReference type="SAM" id="SignalP"/>
    </source>
</evidence>
<keyword evidence="8 23" id="KW-0732">Signal</keyword>
<evidence type="ECO:0000256" key="8">
    <source>
        <dbReference type="ARBA" id="ARBA00022729"/>
    </source>
</evidence>
<dbReference type="InterPro" id="IPR042269">
    <property type="entry name" value="Ser_carbopepase_S28_SKS"/>
</dbReference>
<dbReference type="EC" id="3.4.14.2" evidence="17"/>
<keyword evidence="7" id="KW-0645">Protease</keyword>
<keyword evidence="11" id="KW-0865">Zymogen</keyword>
<keyword evidence="13" id="KW-0458">Lysosome</keyword>
<evidence type="ECO:0000256" key="4">
    <source>
        <dbReference type="ARBA" id="ARBA00011079"/>
    </source>
</evidence>
<evidence type="ECO:0000256" key="5">
    <source>
        <dbReference type="ARBA" id="ARBA00011738"/>
    </source>
</evidence>
<evidence type="ECO:0000256" key="13">
    <source>
        <dbReference type="ARBA" id="ARBA00023228"/>
    </source>
</evidence>
<evidence type="ECO:0000256" key="15">
    <source>
        <dbReference type="ARBA" id="ARBA00052693"/>
    </source>
</evidence>
<dbReference type="Pfam" id="PF05577">
    <property type="entry name" value="Peptidase_S28"/>
    <property type="match status" value="1"/>
</dbReference>
<reference evidence="25" key="1">
    <citation type="submission" date="2025-08" db="UniProtKB">
        <authorList>
            <consortium name="RefSeq"/>
        </authorList>
    </citation>
    <scope>IDENTIFICATION</scope>
    <source>
        <tissue evidence="25">Sperm</tissue>
    </source>
</reference>
<evidence type="ECO:0000256" key="16">
    <source>
        <dbReference type="ARBA" id="ARBA00057675"/>
    </source>
</evidence>
<comment type="subcellular location">
    <subcellularLocation>
        <location evidence="2">Cytoplasmic vesicle</location>
    </subcellularLocation>
    <subcellularLocation>
        <location evidence="1">Lysosome</location>
    </subcellularLocation>
    <subcellularLocation>
        <location evidence="3">Secreted</location>
    </subcellularLocation>
</comment>
<evidence type="ECO:0000256" key="3">
    <source>
        <dbReference type="ARBA" id="ARBA00004613"/>
    </source>
</evidence>
<evidence type="ECO:0000256" key="7">
    <source>
        <dbReference type="ARBA" id="ARBA00022670"/>
    </source>
</evidence>
<dbReference type="Gene3D" id="3.40.50.1820">
    <property type="entry name" value="alpha/beta hydrolase"/>
    <property type="match status" value="1"/>
</dbReference>
<dbReference type="KEGG" id="pmrn:116953141"/>
<name>A0AAJ7U5Z2_PETMA</name>
<proteinExistence type="inferred from homology"/>
<dbReference type="RefSeq" id="XP_032828918.1">
    <property type="nucleotide sequence ID" value="XM_032973027.1"/>
</dbReference>
<feature type="chain" id="PRO_5042570244" description="Dipeptidyl peptidase 2" evidence="23">
    <location>
        <begin position="32"/>
        <end position="484"/>
    </location>
</feature>
<evidence type="ECO:0000256" key="12">
    <source>
        <dbReference type="ARBA" id="ARBA00023180"/>
    </source>
</evidence>
<dbReference type="GO" id="GO:0031410">
    <property type="term" value="C:cytoplasmic vesicle"/>
    <property type="evidence" value="ECO:0007669"/>
    <property type="project" value="UniProtKB-SubCell"/>
</dbReference>
<dbReference type="GO" id="GO:0070008">
    <property type="term" value="F:serine-type exopeptidase activity"/>
    <property type="evidence" value="ECO:0007669"/>
    <property type="project" value="InterPro"/>
</dbReference>
<evidence type="ECO:0000256" key="21">
    <source>
        <dbReference type="ARBA" id="ARBA00080970"/>
    </source>
</evidence>
<dbReference type="GO" id="GO:0006508">
    <property type="term" value="P:proteolysis"/>
    <property type="evidence" value="ECO:0007669"/>
    <property type="project" value="UniProtKB-KW"/>
</dbReference>
<dbReference type="Gene3D" id="1.20.120.980">
    <property type="entry name" value="Serine carboxypeptidase S28, SKS domain"/>
    <property type="match status" value="1"/>
</dbReference>
<evidence type="ECO:0000256" key="14">
    <source>
        <dbReference type="ARBA" id="ARBA00023329"/>
    </source>
</evidence>
<evidence type="ECO:0000256" key="6">
    <source>
        <dbReference type="ARBA" id="ARBA00022525"/>
    </source>
</evidence>
<keyword evidence="9" id="KW-0378">Hydrolase</keyword>
<dbReference type="SUPFAM" id="SSF53474">
    <property type="entry name" value="alpha/beta-Hydrolases"/>
    <property type="match status" value="1"/>
</dbReference>
<comment type="subunit">
    <text evidence="5">Homodimer.</text>
</comment>
<gene>
    <name evidence="25" type="primary">DPP7</name>
</gene>
<keyword evidence="6" id="KW-0964">Secreted</keyword>